<keyword evidence="7" id="KW-1185">Reference proteome</keyword>
<feature type="domain" description="HTH lacI-type" evidence="4">
    <location>
        <begin position="6"/>
        <end position="60"/>
    </location>
</feature>
<protein>
    <submittedName>
        <fullName evidence="6">Substrate-binding domain-containing protein</fullName>
    </submittedName>
</protein>
<dbReference type="SUPFAM" id="SSF53822">
    <property type="entry name" value="Periplasmic binding protein-like I"/>
    <property type="match status" value="1"/>
</dbReference>
<dbReference type="InterPro" id="IPR025997">
    <property type="entry name" value="SBP_2_dom"/>
</dbReference>
<organism evidence="6 7">
    <name type="scientific">Maribacter cobaltidurans</name>
    <dbReference type="NCBI Taxonomy" id="1178778"/>
    <lineage>
        <taxon>Bacteria</taxon>
        <taxon>Pseudomonadati</taxon>
        <taxon>Bacteroidota</taxon>
        <taxon>Flavobacteriia</taxon>
        <taxon>Flavobacteriales</taxon>
        <taxon>Flavobacteriaceae</taxon>
        <taxon>Maribacter</taxon>
    </lineage>
</organism>
<evidence type="ECO:0000259" key="5">
    <source>
        <dbReference type="PROSITE" id="PS50943"/>
    </source>
</evidence>
<dbReference type="InterPro" id="IPR000843">
    <property type="entry name" value="HTH_LacI"/>
</dbReference>
<dbReference type="PROSITE" id="PS50943">
    <property type="entry name" value="HTH_CROC1"/>
    <property type="match status" value="1"/>
</dbReference>
<dbReference type="PANTHER" id="PTHR30146:SF144">
    <property type="entry name" value="LACI-FAMILY TRANSCRIPTION REGULATOR"/>
    <property type="match status" value="1"/>
</dbReference>
<keyword evidence="1" id="KW-0805">Transcription regulation</keyword>
<reference evidence="6 7" key="1">
    <citation type="submission" date="2024-01" db="EMBL/GenBank/DDBJ databases">
        <title>Maribacter spp. originated from different algae showed divergent polysaccharides utilization ability.</title>
        <authorList>
            <person name="Wang H."/>
            <person name="Wu Y."/>
        </authorList>
    </citation>
    <scope>NUCLEOTIDE SEQUENCE [LARGE SCALE GENOMIC DNA]</scope>
    <source>
        <strain evidence="6 7">PR1</strain>
    </source>
</reference>
<dbReference type="Gene3D" id="1.10.260.40">
    <property type="entry name" value="lambda repressor-like DNA-binding domains"/>
    <property type="match status" value="1"/>
</dbReference>
<dbReference type="Pfam" id="PF00356">
    <property type="entry name" value="LacI"/>
    <property type="match status" value="1"/>
</dbReference>
<dbReference type="EMBL" id="JAZDDG010000001">
    <property type="protein sequence ID" value="MEE1974526.1"/>
    <property type="molecule type" value="Genomic_DNA"/>
</dbReference>
<evidence type="ECO:0000256" key="3">
    <source>
        <dbReference type="ARBA" id="ARBA00023163"/>
    </source>
</evidence>
<dbReference type="CDD" id="cd06307">
    <property type="entry name" value="PBP1_sugar_binding"/>
    <property type="match status" value="1"/>
</dbReference>
<dbReference type="Pfam" id="PF13407">
    <property type="entry name" value="Peripla_BP_4"/>
    <property type="match status" value="1"/>
</dbReference>
<gene>
    <name evidence="6" type="ORF">V1I91_00490</name>
</gene>
<feature type="domain" description="HTH cro/C1-type" evidence="5">
    <location>
        <begin position="3"/>
        <end position="54"/>
    </location>
</feature>
<comment type="caution">
    <text evidence="6">The sequence shown here is derived from an EMBL/GenBank/DDBJ whole genome shotgun (WGS) entry which is preliminary data.</text>
</comment>
<evidence type="ECO:0000256" key="2">
    <source>
        <dbReference type="ARBA" id="ARBA00023125"/>
    </source>
</evidence>
<keyword evidence="2" id="KW-0238">DNA-binding</keyword>
<dbReference type="PROSITE" id="PS00356">
    <property type="entry name" value="HTH_LACI_1"/>
    <property type="match status" value="1"/>
</dbReference>
<evidence type="ECO:0000313" key="7">
    <source>
        <dbReference type="Proteomes" id="UP001356308"/>
    </source>
</evidence>
<evidence type="ECO:0000313" key="6">
    <source>
        <dbReference type="EMBL" id="MEE1974526.1"/>
    </source>
</evidence>
<evidence type="ECO:0000256" key="1">
    <source>
        <dbReference type="ARBA" id="ARBA00023015"/>
    </source>
</evidence>
<accession>A0ABU7INK2</accession>
<dbReference type="InterPro" id="IPR028082">
    <property type="entry name" value="Peripla_BP_I"/>
</dbReference>
<dbReference type="RefSeq" id="WP_272649369.1">
    <property type="nucleotide sequence ID" value="NZ_JAZDDG010000001.1"/>
</dbReference>
<dbReference type="Gene3D" id="3.40.50.2300">
    <property type="match status" value="2"/>
</dbReference>
<dbReference type="InterPro" id="IPR001387">
    <property type="entry name" value="Cro/C1-type_HTH"/>
</dbReference>
<dbReference type="PANTHER" id="PTHR30146">
    <property type="entry name" value="LACI-RELATED TRANSCRIPTIONAL REPRESSOR"/>
    <property type="match status" value="1"/>
</dbReference>
<dbReference type="SMART" id="SM00354">
    <property type="entry name" value="HTH_LACI"/>
    <property type="match status" value="1"/>
</dbReference>
<dbReference type="Proteomes" id="UP001356308">
    <property type="component" value="Unassembled WGS sequence"/>
</dbReference>
<proteinExistence type="predicted"/>
<evidence type="ECO:0000259" key="4">
    <source>
        <dbReference type="PROSITE" id="PS50932"/>
    </source>
</evidence>
<dbReference type="PROSITE" id="PS50932">
    <property type="entry name" value="HTH_LACI_2"/>
    <property type="match status" value="1"/>
</dbReference>
<sequence length="342" mass="39503">MDKKNYTIKDIANLASVSRGTVDRVLNNRGKVSEKARKKIEEVLNKIDYTPNLIARSLKNHRRYTIAILIPDDESDLYWMQMNQGIAEASKEMESFGVRVDNYKLGVSKEEYYDSFQSVIENRPDALIIVPYYTNNCFDLYLELETKSIPYVLLNSPIESVNYNSFIGQDYYQSGRTAGFLMNMMTDSSTEDRRLLILNFDGKIENLTHVKEKEKGFIDYLKENDPKTTIDILYFKALNSKTISEKLKSVHGVYITNSKTHLIAKFLKLHPRLKVIGYDLIPENIKLIQEGTIDILLNQNPKLQGYYGVSFLAEYLLYGREIPKTKLLPIDILTKENIEGYL</sequence>
<name>A0ABU7INK2_9FLAO</name>
<dbReference type="CDD" id="cd01392">
    <property type="entry name" value="HTH_LacI"/>
    <property type="match status" value="1"/>
</dbReference>
<keyword evidence="3" id="KW-0804">Transcription</keyword>
<dbReference type="SUPFAM" id="SSF47413">
    <property type="entry name" value="lambda repressor-like DNA-binding domains"/>
    <property type="match status" value="1"/>
</dbReference>
<dbReference type="InterPro" id="IPR010982">
    <property type="entry name" value="Lambda_DNA-bd_dom_sf"/>
</dbReference>